<feature type="chain" id="PRO_5035199362" evidence="1">
    <location>
        <begin position="20"/>
        <end position="271"/>
    </location>
</feature>
<accession>A0A8J8JSQ2</accession>
<name>A0A8J8JSQ2_9BACT</name>
<protein>
    <submittedName>
        <fullName evidence="2">Glutaminyl-peptide cyclotransferase</fullName>
    </submittedName>
</protein>
<dbReference type="EMBL" id="WHPF01000001">
    <property type="protein sequence ID" value="NNV53839.1"/>
    <property type="molecule type" value="Genomic_DNA"/>
</dbReference>
<dbReference type="Pfam" id="PF05096">
    <property type="entry name" value="Glu_cyclase_2"/>
    <property type="match status" value="1"/>
</dbReference>
<sequence>MRYPILLIAALVFICSCNGGGSGTTTQQQDVPTEVPVATYNVIKVYPHDTSSYTEGLVLLNNVLYESTGNRGKSKLRQLQLETGKAVKDVDLAANYFGEGIAILNNKIYQLTYEEHKVFVYDAATFKKTAEFTWPFEGWGMTHNGKDLIIGTGSSNLYFVNPETFKIISTISVTDNYGPVGNINELEYVNGAIYANVYLTDDILKIDPVTGKVLSKLDMKGLLDKSGMVYNPAKYDNNTGNVLNGIAYDSAKNTLLVTGKFWPALFEIQLN</sequence>
<evidence type="ECO:0000313" key="2">
    <source>
        <dbReference type="EMBL" id="NNV53839.1"/>
    </source>
</evidence>
<dbReference type="SUPFAM" id="SSF50969">
    <property type="entry name" value="YVTN repeat-like/Quinoprotein amine dehydrogenase"/>
    <property type="match status" value="1"/>
</dbReference>
<reference evidence="2" key="1">
    <citation type="submission" date="2019-10" db="EMBL/GenBank/DDBJ databases">
        <title>Draft genome sequence of Panacibacter sp. KCS-6.</title>
        <authorList>
            <person name="Yim K.J."/>
        </authorList>
    </citation>
    <scope>NUCLEOTIDE SEQUENCE</scope>
    <source>
        <strain evidence="2">KCS-6</strain>
    </source>
</reference>
<gene>
    <name evidence="2" type="ORF">GD597_00110</name>
</gene>
<dbReference type="PANTHER" id="PTHR31270">
    <property type="entry name" value="GLUTAMINYL-PEPTIDE CYCLOTRANSFERASE"/>
    <property type="match status" value="1"/>
</dbReference>
<keyword evidence="3" id="KW-1185">Reference proteome</keyword>
<dbReference type="InterPro" id="IPR015943">
    <property type="entry name" value="WD40/YVTN_repeat-like_dom_sf"/>
</dbReference>
<dbReference type="PROSITE" id="PS51257">
    <property type="entry name" value="PROKAR_LIPOPROTEIN"/>
    <property type="match status" value="1"/>
</dbReference>
<organism evidence="2 3">
    <name type="scientific">Limnovirga soli</name>
    <dbReference type="NCBI Taxonomy" id="2656915"/>
    <lineage>
        <taxon>Bacteria</taxon>
        <taxon>Pseudomonadati</taxon>
        <taxon>Bacteroidota</taxon>
        <taxon>Chitinophagia</taxon>
        <taxon>Chitinophagales</taxon>
        <taxon>Chitinophagaceae</taxon>
        <taxon>Limnovirga</taxon>
    </lineage>
</organism>
<dbReference type="RefSeq" id="WP_171605757.1">
    <property type="nucleotide sequence ID" value="NZ_WHPF01000001.1"/>
</dbReference>
<dbReference type="GO" id="GO:0016603">
    <property type="term" value="F:glutaminyl-peptide cyclotransferase activity"/>
    <property type="evidence" value="ECO:0007669"/>
    <property type="project" value="InterPro"/>
</dbReference>
<dbReference type="InterPro" id="IPR007788">
    <property type="entry name" value="QCT"/>
</dbReference>
<proteinExistence type="predicted"/>
<dbReference type="Proteomes" id="UP000598971">
    <property type="component" value="Unassembled WGS sequence"/>
</dbReference>
<feature type="signal peptide" evidence="1">
    <location>
        <begin position="1"/>
        <end position="19"/>
    </location>
</feature>
<dbReference type="PANTHER" id="PTHR31270:SF1">
    <property type="entry name" value="GLUTAMINYL-PEPTIDE CYCLOTRANSFERASE"/>
    <property type="match status" value="1"/>
</dbReference>
<dbReference type="AlphaFoldDB" id="A0A8J8JSQ2"/>
<evidence type="ECO:0000313" key="3">
    <source>
        <dbReference type="Proteomes" id="UP000598971"/>
    </source>
</evidence>
<evidence type="ECO:0000256" key="1">
    <source>
        <dbReference type="SAM" id="SignalP"/>
    </source>
</evidence>
<dbReference type="InterPro" id="IPR011044">
    <property type="entry name" value="Quino_amine_DH_bsu"/>
</dbReference>
<comment type="caution">
    <text evidence="2">The sequence shown here is derived from an EMBL/GenBank/DDBJ whole genome shotgun (WGS) entry which is preliminary data.</text>
</comment>
<dbReference type="Gene3D" id="2.130.10.10">
    <property type="entry name" value="YVTN repeat-like/Quinoprotein amine dehydrogenase"/>
    <property type="match status" value="1"/>
</dbReference>
<keyword evidence="1" id="KW-0732">Signal</keyword>